<dbReference type="GO" id="GO:0009279">
    <property type="term" value="C:cell outer membrane"/>
    <property type="evidence" value="ECO:0007669"/>
    <property type="project" value="UniProtKB-SubCell"/>
</dbReference>
<keyword evidence="3" id="KW-0998">Cell outer membrane</keyword>
<dbReference type="Gene3D" id="2.40.170.20">
    <property type="entry name" value="TonB-dependent receptor, beta-barrel domain"/>
    <property type="match status" value="1"/>
</dbReference>
<dbReference type="PANTHER" id="PTHR40980:SF4">
    <property type="entry name" value="TONB-DEPENDENT RECEPTOR-LIKE BETA-BARREL DOMAIN-CONTAINING PROTEIN"/>
    <property type="match status" value="1"/>
</dbReference>
<gene>
    <name evidence="5" type="ORF">HD841_002984</name>
</gene>
<evidence type="ECO:0000313" key="5">
    <source>
        <dbReference type="EMBL" id="NYD91177.1"/>
    </source>
</evidence>
<comment type="subcellular location">
    <subcellularLocation>
        <location evidence="1">Cell outer membrane</location>
    </subcellularLocation>
</comment>
<dbReference type="Pfam" id="PF00593">
    <property type="entry name" value="TonB_dep_Rec_b-barrel"/>
    <property type="match status" value="1"/>
</dbReference>
<accession>A0A7Y9FQG3</accession>
<evidence type="ECO:0000256" key="1">
    <source>
        <dbReference type="ARBA" id="ARBA00004442"/>
    </source>
</evidence>
<protein>
    <submittedName>
        <fullName evidence="5">TonB-dependent receptor</fullName>
    </submittedName>
</protein>
<dbReference type="EMBL" id="JACCBY010000004">
    <property type="protein sequence ID" value="NYD91177.1"/>
    <property type="molecule type" value="Genomic_DNA"/>
</dbReference>
<dbReference type="InterPro" id="IPR036942">
    <property type="entry name" value="Beta-barrel_TonB_sf"/>
</dbReference>
<dbReference type="AlphaFoldDB" id="A0A7Y9FQG3"/>
<organism evidence="5 6">
    <name type="scientific">Sphingomonas melonis</name>
    <dbReference type="NCBI Taxonomy" id="152682"/>
    <lineage>
        <taxon>Bacteria</taxon>
        <taxon>Pseudomonadati</taxon>
        <taxon>Pseudomonadota</taxon>
        <taxon>Alphaproteobacteria</taxon>
        <taxon>Sphingomonadales</taxon>
        <taxon>Sphingomonadaceae</taxon>
        <taxon>Sphingomonas</taxon>
    </lineage>
</organism>
<dbReference type="RefSeq" id="WP_373563033.1">
    <property type="nucleotide sequence ID" value="NZ_JACCBY010000004.1"/>
</dbReference>
<dbReference type="PANTHER" id="PTHR40980">
    <property type="entry name" value="PLUG DOMAIN-CONTAINING PROTEIN"/>
    <property type="match status" value="1"/>
</dbReference>
<evidence type="ECO:0000313" key="6">
    <source>
        <dbReference type="Proteomes" id="UP000517753"/>
    </source>
</evidence>
<feature type="domain" description="TonB-dependent receptor-like beta-barrel" evidence="4">
    <location>
        <begin position="41"/>
        <end position="489"/>
    </location>
</feature>
<comment type="caution">
    <text evidence="5">The sequence shown here is derived from an EMBL/GenBank/DDBJ whole genome shotgun (WGS) entry which is preliminary data.</text>
</comment>
<proteinExistence type="predicted"/>
<evidence type="ECO:0000256" key="2">
    <source>
        <dbReference type="ARBA" id="ARBA00023136"/>
    </source>
</evidence>
<keyword evidence="5" id="KW-0675">Receptor</keyword>
<dbReference type="InterPro" id="IPR000531">
    <property type="entry name" value="Beta-barrel_TonB"/>
</dbReference>
<evidence type="ECO:0000259" key="4">
    <source>
        <dbReference type="Pfam" id="PF00593"/>
    </source>
</evidence>
<sequence>MADAALAEGLTVFWTGGVERSRYDMPINDKFTLEGFGGVSSDYRGGTYSLVNTYRFDPASAAFWHAKRLYVNDTFQDTALDNLKGRLEYKISPDDTISIGGEWRRFANAGYYGEQDNVLTNAFQAGKVSTKVDGYAQTYTGYTGQDWTIVDFAKMLRQLGIDRSQYLTKKLGVFSVEERTIAAFAQYDWNHMLAGLPIRGNVGARYYRTTVSSQGVANVGAVTVRGDYQGVLPAANLIVELDRRALLRFSVAKNINRPALGALAVNGTVTADNGEISVSIGNPNLKPYTSNNVDLSAEYYFGSVGYVAAAGFYKSLDGFVSSRTVNNVPYGTTGLPDNLYPGVVATTNVNSFSRPVNLARTHLAGVELSGQTDLSFLPAPFNRLGTAVNVTYVASKLDYAQIYPGSIRTTLEGLSKYNANATLYYQDKAFDARVSANYRSGYIFSASPVLTALGPDQDVTGYEGTIYVDMSVHYALSSNVQLTLNGTNLTNQREKQYSNSTKRLYVVTRSGTTLLGGVRVTF</sequence>
<reference evidence="5 6" key="1">
    <citation type="submission" date="2020-08" db="EMBL/GenBank/DDBJ databases">
        <title>The Agave Microbiome: Exploring the role of microbial communities in plant adaptations to desert environments.</title>
        <authorList>
            <person name="Partida-Martinez L.P."/>
        </authorList>
    </citation>
    <scope>NUCLEOTIDE SEQUENCE [LARGE SCALE GENOMIC DNA]</scope>
    <source>
        <strain evidence="5 6">AS2.3</strain>
    </source>
</reference>
<name>A0A7Y9FQG3_9SPHN</name>
<dbReference type="Proteomes" id="UP000517753">
    <property type="component" value="Unassembled WGS sequence"/>
</dbReference>
<keyword evidence="2" id="KW-0472">Membrane</keyword>
<keyword evidence="6" id="KW-1185">Reference proteome</keyword>
<dbReference type="SUPFAM" id="SSF56935">
    <property type="entry name" value="Porins"/>
    <property type="match status" value="1"/>
</dbReference>
<evidence type="ECO:0000256" key="3">
    <source>
        <dbReference type="ARBA" id="ARBA00023237"/>
    </source>
</evidence>